<name>A0A4Y2VZ88_ARAVE</name>
<gene>
    <name evidence="1" type="ORF">AVEN_163695_1</name>
</gene>
<reference evidence="1 2" key="1">
    <citation type="journal article" date="2019" name="Sci. Rep.">
        <title>Orb-weaving spider Araneus ventricosus genome elucidates the spidroin gene catalogue.</title>
        <authorList>
            <person name="Kono N."/>
            <person name="Nakamura H."/>
            <person name="Ohtoshi R."/>
            <person name="Moran D.A.P."/>
            <person name="Shinohara A."/>
            <person name="Yoshida Y."/>
            <person name="Fujiwara M."/>
            <person name="Mori M."/>
            <person name="Tomita M."/>
            <person name="Arakawa K."/>
        </authorList>
    </citation>
    <scope>NUCLEOTIDE SEQUENCE [LARGE SCALE GENOMIC DNA]</scope>
</reference>
<sequence>MKALTILIHKDPITEETLIQREVSGILGLAHFIRVEITEIIPITGGIKLLGGSCNTDDKYSRHNNNHARTQQNIVKRNKSNKEVINPLTPSCPQNLTPLYTEVLLTYGFVKWTLPPSPFFSSQLVVESPLERDPGG</sequence>
<evidence type="ECO:0000313" key="1">
    <source>
        <dbReference type="EMBL" id="GBO29658.1"/>
    </source>
</evidence>
<protein>
    <submittedName>
        <fullName evidence="1">Uncharacterized protein</fullName>
    </submittedName>
</protein>
<dbReference type="AlphaFoldDB" id="A0A4Y2VZ88"/>
<dbReference type="Proteomes" id="UP000499080">
    <property type="component" value="Unassembled WGS sequence"/>
</dbReference>
<dbReference type="EMBL" id="BGPR01052821">
    <property type="protein sequence ID" value="GBO29658.1"/>
    <property type="molecule type" value="Genomic_DNA"/>
</dbReference>
<keyword evidence="2" id="KW-1185">Reference proteome</keyword>
<comment type="caution">
    <text evidence="1">The sequence shown here is derived from an EMBL/GenBank/DDBJ whole genome shotgun (WGS) entry which is preliminary data.</text>
</comment>
<organism evidence="1 2">
    <name type="scientific">Araneus ventricosus</name>
    <name type="common">Orbweaver spider</name>
    <name type="synonym">Epeira ventricosa</name>
    <dbReference type="NCBI Taxonomy" id="182803"/>
    <lineage>
        <taxon>Eukaryota</taxon>
        <taxon>Metazoa</taxon>
        <taxon>Ecdysozoa</taxon>
        <taxon>Arthropoda</taxon>
        <taxon>Chelicerata</taxon>
        <taxon>Arachnida</taxon>
        <taxon>Araneae</taxon>
        <taxon>Araneomorphae</taxon>
        <taxon>Entelegynae</taxon>
        <taxon>Araneoidea</taxon>
        <taxon>Araneidae</taxon>
        <taxon>Araneus</taxon>
    </lineage>
</organism>
<accession>A0A4Y2VZ88</accession>
<proteinExistence type="predicted"/>
<evidence type="ECO:0000313" key="2">
    <source>
        <dbReference type="Proteomes" id="UP000499080"/>
    </source>
</evidence>